<accession>A0ABP4TSZ8</accession>
<comment type="caution">
    <text evidence="1">The sequence shown here is derived from an EMBL/GenBank/DDBJ whole genome shotgun (WGS) entry which is preliminary data.</text>
</comment>
<dbReference type="EMBL" id="BAAAMU010000188">
    <property type="protein sequence ID" value="GAA1692768.1"/>
    <property type="molecule type" value="Genomic_DNA"/>
</dbReference>
<protein>
    <submittedName>
        <fullName evidence="1">Uncharacterized protein</fullName>
    </submittedName>
</protein>
<evidence type="ECO:0000313" key="2">
    <source>
        <dbReference type="Proteomes" id="UP001500064"/>
    </source>
</evidence>
<reference evidence="2" key="1">
    <citation type="journal article" date="2019" name="Int. J. Syst. Evol. Microbiol.">
        <title>The Global Catalogue of Microorganisms (GCM) 10K type strain sequencing project: providing services to taxonomists for standard genome sequencing and annotation.</title>
        <authorList>
            <consortium name="The Broad Institute Genomics Platform"/>
            <consortium name="The Broad Institute Genome Sequencing Center for Infectious Disease"/>
            <person name="Wu L."/>
            <person name="Ma J."/>
        </authorList>
    </citation>
    <scope>NUCLEOTIDE SEQUENCE [LARGE SCALE GENOMIC DNA]</scope>
    <source>
        <strain evidence="2">JCM 13929</strain>
    </source>
</reference>
<gene>
    <name evidence="1" type="ORF">GCM10009733_105950</name>
</gene>
<organism evidence="1 2">
    <name type="scientific">Nonomuraea maheshkhaliensis</name>
    <dbReference type="NCBI Taxonomy" id="419590"/>
    <lineage>
        <taxon>Bacteria</taxon>
        <taxon>Bacillati</taxon>
        <taxon>Actinomycetota</taxon>
        <taxon>Actinomycetes</taxon>
        <taxon>Streptosporangiales</taxon>
        <taxon>Streptosporangiaceae</taxon>
        <taxon>Nonomuraea</taxon>
    </lineage>
</organism>
<dbReference type="Proteomes" id="UP001500064">
    <property type="component" value="Unassembled WGS sequence"/>
</dbReference>
<name>A0ABP4TSZ8_9ACTN</name>
<proteinExistence type="predicted"/>
<evidence type="ECO:0000313" key="1">
    <source>
        <dbReference type="EMBL" id="GAA1692768.1"/>
    </source>
</evidence>
<keyword evidence="2" id="KW-1185">Reference proteome</keyword>
<sequence length="106" mass="12136">MSNAMASPQFLACRNRRGRGFAVRRLTRNITSSILLAGVILFPTASAYADTTPLSRQQASSGYSYMGPWLSQWACEDRRAFYSRIYNTAPCFHWSAPSPGWYFYFW</sequence>